<organism evidence="4 5">
    <name type="scientific">Paenimyroides ummariense</name>
    <dbReference type="NCBI Taxonomy" id="913024"/>
    <lineage>
        <taxon>Bacteria</taxon>
        <taxon>Pseudomonadati</taxon>
        <taxon>Bacteroidota</taxon>
        <taxon>Flavobacteriia</taxon>
        <taxon>Flavobacteriales</taxon>
        <taxon>Flavobacteriaceae</taxon>
        <taxon>Paenimyroides</taxon>
    </lineage>
</organism>
<dbReference type="STRING" id="913024.SAMN05421741_101178"/>
<sequence length="246" mass="25745">MKKIYTLVTILAASFAANAQTTVKKEFNQFGFTNAQAFPSGAIDSNISFTTVKNASNVDPAYYDGGGGTIRLYPGAGDGGSLEFTFTNNITVTDVIVEAGVTNAADATYFVDGSTTGTALVADSQGLYTISGINAATGLKFQNSANATSGNQIRVLSVTFTYTTSASTKENNIEGLNIFPNPANDVLNITSNNTADKNVQLFDLTGKKVLDVTTVSQVNVSTLKAGIYVAKINEAGKTATRKVVIK</sequence>
<evidence type="ECO:0000313" key="5">
    <source>
        <dbReference type="Proteomes" id="UP000199036"/>
    </source>
</evidence>
<evidence type="ECO:0000256" key="1">
    <source>
        <dbReference type="ARBA" id="ARBA00022729"/>
    </source>
</evidence>
<name>A0A1I4WFA4_9FLAO</name>
<proteinExistence type="predicted"/>
<dbReference type="AlphaFoldDB" id="A0A1I4WFA4"/>
<dbReference type="EMBL" id="FOVI01000001">
    <property type="protein sequence ID" value="SFN11659.1"/>
    <property type="molecule type" value="Genomic_DNA"/>
</dbReference>
<dbReference type="Proteomes" id="UP000199036">
    <property type="component" value="Unassembled WGS sequence"/>
</dbReference>
<feature type="chain" id="PRO_5011584153" evidence="2">
    <location>
        <begin position="20"/>
        <end position="246"/>
    </location>
</feature>
<reference evidence="5" key="1">
    <citation type="submission" date="2016-10" db="EMBL/GenBank/DDBJ databases">
        <authorList>
            <person name="Varghese N."/>
            <person name="Submissions S."/>
        </authorList>
    </citation>
    <scope>NUCLEOTIDE SEQUENCE [LARGE SCALE GENOMIC DNA]</scope>
    <source>
        <strain evidence="5">DS-12</strain>
    </source>
</reference>
<accession>A0A1I4WFA4</accession>
<keyword evidence="1 2" id="KW-0732">Signal</keyword>
<dbReference type="OrthoDB" id="1056765at2"/>
<dbReference type="Pfam" id="PF18962">
    <property type="entry name" value="Por_Secre_tail"/>
    <property type="match status" value="1"/>
</dbReference>
<protein>
    <submittedName>
        <fullName evidence="4">Por secretion system C-terminal sorting domain-containing protein</fullName>
    </submittedName>
</protein>
<feature type="signal peptide" evidence="2">
    <location>
        <begin position="1"/>
        <end position="19"/>
    </location>
</feature>
<dbReference type="InterPro" id="IPR026444">
    <property type="entry name" value="Secre_tail"/>
</dbReference>
<evidence type="ECO:0000259" key="3">
    <source>
        <dbReference type="Pfam" id="PF18962"/>
    </source>
</evidence>
<evidence type="ECO:0000256" key="2">
    <source>
        <dbReference type="SAM" id="SignalP"/>
    </source>
</evidence>
<dbReference type="RefSeq" id="WP_091517616.1">
    <property type="nucleotide sequence ID" value="NZ_FOVI01000001.1"/>
</dbReference>
<dbReference type="NCBIfam" id="TIGR04183">
    <property type="entry name" value="Por_Secre_tail"/>
    <property type="match status" value="1"/>
</dbReference>
<gene>
    <name evidence="4" type="ORF">SAMN05421741_101178</name>
</gene>
<keyword evidence="5" id="KW-1185">Reference proteome</keyword>
<feature type="domain" description="Secretion system C-terminal sorting" evidence="3">
    <location>
        <begin position="178"/>
        <end position="245"/>
    </location>
</feature>
<evidence type="ECO:0000313" key="4">
    <source>
        <dbReference type="EMBL" id="SFN11659.1"/>
    </source>
</evidence>